<proteinExistence type="predicted"/>
<organism evidence="1 2">
    <name type="scientific">Gigaspora margarita</name>
    <dbReference type="NCBI Taxonomy" id="4874"/>
    <lineage>
        <taxon>Eukaryota</taxon>
        <taxon>Fungi</taxon>
        <taxon>Fungi incertae sedis</taxon>
        <taxon>Mucoromycota</taxon>
        <taxon>Glomeromycotina</taxon>
        <taxon>Glomeromycetes</taxon>
        <taxon>Diversisporales</taxon>
        <taxon>Gigasporaceae</taxon>
        <taxon>Gigaspora</taxon>
    </lineage>
</organism>
<feature type="non-terminal residue" evidence="1">
    <location>
        <position position="1"/>
    </location>
</feature>
<gene>
    <name evidence="1" type="ORF">GMARGA_LOCUS35701</name>
</gene>
<reference evidence="1 2" key="1">
    <citation type="submission" date="2021-06" db="EMBL/GenBank/DDBJ databases">
        <authorList>
            <person name="Kallberg Y."/>
            <person name="Tangrot J."/>
            <person name="Rosling A."/>
        </authorList>
    </citation>
    <scope>NUCLEOTIDE SEQUENCE [LARGE SCALE GENOMIC DNA]</scope>
    <source>
        <strain evidence="1 2">120-4 pot B 10/14</strain>
    </source>
</reference>
<keyword evidence="2" id="KW-1185">Reference proteome</keyword>
<dbReference type="Proteomes" id="UP000789901">
    <property type="component" value="Unassembled WGS sequence"/>
</dbReference>
<accession>A0ABN7WWC2</accession>
<comment type="caution">
    <text evidence="1">The sequence shown here is derived from an EMBL/GenBank/DDBJ whole genome shotgun (WGS) entry which is preliminary data.</text>
</comment>
<dbReference type="EMBL" id="CAJVQB010067338">
    <property type="protein sequence ID" value="CAG8841921.1"/>
    <property type="molecule type" value="Genomic_DNA"/>
</dbReference>
<evidence type="ECO:0000313" key="2">
    <source>
        <dbReference type="Proteomes" id="UP000789901"/>
    </source>
</evidence>
<protein>
    <submittedName>
        <fullName evidence="1">31083_t:CDS:1</fullName>
    </submittedName>
</protein>
<evidence type="ECO:0000313" key="1">
    <source>
        <dbReference type="EMBL" id="CAG8841921.1"/>
    </source>
</evidence>
<name>A0ABN7WWC2_GIGMA</name>
<feature type="non-terminal residue" evidence="1">
    <location>
        <position position="219"/>
    </location>
</feature>
<sequence length="219" mass="25660">CFDEIENEIVDVLAGNLQYEKPTFSNREEEQMATELLSVSEALSEDSKSSLEEEEEQNTDKQPVTIDQRAVNLVYDHVCEVNVLSISLASSYKLFRQFLPLNYIKQFVIDSIIYIEEMVRFMGINVCFPVADYRFYWRTNPEITQPMVPFNFQCWMSHLRFEQIVSYHTLMMPNKLDAPNFNDPLYSVRSFINAFNIADSFTNIIIQLEPCEEKKIEKS</sequence>